<comment type="caution">
    <text evidence="1">The sequence shown here is derived from an EMBL/GenBank/DDBJ whole genome shotgun (WGS) entry which is preliminary data.</text>
</comment>
<organism evidence="1 2">
    <name type="scientific">Gigaspora margarita</name>
    <dbReference type="NCBI Taxonomy" id="4874"/>
    <lineage>
        <taxon>Eukaryota</taxon>
        <taxon>Fungi</taxon>
        <taxon>Fungi incertae sedis</taxon>
        <taxon>Mucoromycota</taxon>
        <taxon>Glomeromycotina</taxon>
        <taxon>Glomeromycetes</taxon>
        <taxon>Diversisporales</taxon>
        <taxon>Gigasporaceae</taxon>
        <taxon>Gigaspora</taxon>
    </lineage>
</organism>
<dbReference type="EMBL" id="CAJVQB010076664">
    <property type="protein sequence ID" value="CAG8844644.1"/>
    <property type="molecule type" value="Genomic_DNA"/>
</dbReference>
<protein>
    <submittedName>
        <fullName evidence="1">37048_t:CDS:1</fullName>
    </submittedName>
</protein>
<feature type="non-terminal residue" evidence="1">
    <location>
        <position position="1"/>
    </location>
</feature>
<name>A0ABN7WZS7_GIGMA</name>
<dbReference type="Proteomes" id="UP000789901">
    <property type="component" value="Unassembled WGS sequence"/>
</dbReference>
<evidence type="ECO:0000313" key="1">
    <source>
        <dbReference type="EMBL" id="CAG8844644.1"/>
    </source>
</evidence>
<accession>A0ABN7WZS7</accession>
<proteinExistence type="predicted"/>
<keyword evidence="2" id="KW-1185">Reference proteome</keyword>
<gene>
    <name evidence="1" type="ORF">GMARGA_LOCUS37210</name>
</gene>
<sequence>SYQIIQERSKLEESESDNKFQGEAAIDNAIILIEDLLAKTNSIA</sequence>
<evidence type="ECO:0000313" key="2">
    <source>
        <dbReference type="Proteomes" id="UP000789901"/>
    </source>
</evidence>
<reference evidence="1 2" key="1">
    <citation type="submission" date="2021-06" db="EMBL/GenBank/DDBJ databases">
        <authorList>
            <person name="Kallberg Y."/>
            <person name="Tangrot J."/>
            <person name="Rosling A."/>
        </authorList>
    </citation>
    <scope>NUCLEOTIDE SEQUENCE [LARGE SCALE GENOMIC DNA]</scope>
    <source>
        <strain evidence="1 2">120-4 pot B 10/14</strain>
    </source>
</reference>